<keyword evidence="3" id="KW-0328">Glycosyltransferase</keyword>
<protein>
    <submittedName>
        <fullName evidence="3">ATP phosphoribosyltransferase regulatory subunit</fullName>
    </submittedName>
</protein>
<dbReference type="PIRSF" id="PIRSF001549">
    <property type="entry name" value="His-tRNA_synth"/>
    <property type="match status" value="1"/>
</dbReference>
<dbReference type="GO" id="GO:0005737">
    <property type="term" value="C:cytoplasm"/>
    <property type="evidence" value="ECO:0007669"/>
    <property type="project" value="InterPro"/>
</dbReference>
<dbReference type="Proteomes" id="UP000198307">
    <property type="component" value="Unassembled WGS sequence"/>
</dbReference>
<feature type="binding site" evidence="1">
    <location>
        <begin position="65"/>
        <end position="67"/>
    </location>
    <ligand>
        <name>L-histidine</name>
        <dbReference type="ChEBI" id="CHEBI:57595"/>
    </ligand>
</feature>
<feature type="binding site" evidence="1">
    <location>
        <begin position="297"/>
        <end position="298"/>
    </location>
    <ligand>
        <name>L-histidine</name>
        <dbReference type="ChEBI" id="CHEBI:57595"/>
    </ligand>
</feature>
<organism evidence="3 4">
    <name type="scientific">Paracoccus seriniphilus</name>
    <dbReference type="NCBI Taxonomy" id="184748"/>
    <lineage>
        <taxon>Bacteria</taxon>
        <taxon>Pseudomonadati</taxon>
        <taxon>Pseudomonadota</taxon>
        <taxon>Alphaproteobacteria</taxon>
        <taxon>Rhodobacterales</taxon>
        <taxon>Paracoccaceae</taxon>
        <taxon>Paracoccus</taxon>
    </lineage>
</organism>
<dbReference type="InterPro" id="IPR004516">
    <property type="entry name" value="HisRS/HisZ"/>
</dbReference>
<dbReference type="GO" id="GO:0004821">
    <property type="term" value="F:histidine-tRNA ligase activity"/>
    <property type="evidence" value="ECO:0007669"/>
    <property type="project" value="TreeGrafter"/>
</dbReference>
<dbReference type="PANTHER" id="PTHR43707:SF1">
    <property type="entry name" value="HISTIDINE--TRNA LIGASE, MITOCHONDRIAL-RELATED"/>
    <property type="match status" value="1"/>
</dbReference>
<dbReference type="InterPro" id="IPR041715">
    <property type="entry name" value="HisRS-like_core"/>
</dbReference>
<feature type="domain" description="Class II Histidinyl-tRNA synthetase (HisRS)-like catalytic core" evidence="2">
    <location>
        <begin position="7"/>
        <end position="173"/>
    </location>
</feature>
<dbReference type="RefSeq" id="WP_336385702.1">
    <property type="nucleotide sequence ID" value="NZ_CP067129.1"/>
</dbReference>
<dbReference type="InterPro" id="IPR045864">
    <property type="entry name" value="aa-tRNA-synth_II/BPL/LPL"/>
</dbReference>
<reference evidence="3 4" key="1">
    <citation type="submission" date="2017-07" db="EMBL/GenBank/DDBJ databases">
        <authorList>
            <person name="Sun Z.S."/>
            <person name="Albrecht U."/>
            <person name="Echele G."/>
            <person name="Lee C.C."/>
        </authorList>
    </citation>
    <scope>NUCLEOTIDE SEQUENCE [LARGE SCALE GENOMIC DNA]</scope>
    <source>
        <strain evidence="3 4">DSM 14827</strain>
    </source>
</reference>
<dbReference type="Gene3D" id="3.30.930.10">
    <property type="entry name" value="Bira Bifunctional Protein, Domain 2"/>
    <property type="match status" value="1"/>
</dbReference>
<feature type="binding site" evidence="1">
    <location>
        <position position="292"/>
    </location>
    <ligand>
        <name>L-histidine</name>
        <dbReference type="ChEBI" id="CHEBI:57595"/>
    </ligand>
</feature>
<feature type="domain" description="Class II Histidinyl-tRNA synthetase (HisRS)-like catalytic core" evidence="2">
    <location>
        <begin position="225"/>
        <end position="339"/>
    </location>
</feature>
<dbReference type="GO" id="GO:0016757">
    <property type="term" value="F:glycosyltransferase activity"/>
    <property type="evidence" value="ECO:0007669"/>
    <property type="project" value="UniProtKB-KW"/>
</dbReference>
<evidence type="ECO:0000256" key="1">
    <source>
        <dbReference type="PIRSR" id="PIRSR001549-1"/>
    </source>
</evidence>
<evidence type="ECO:0000313" key="4">
    <source>
        <dbReference type="Proteomes" id="UP000198307"/>
    </source>
</evidence>
<keyword evidence="3" id="KW-0808">Transferase</keyword>
<dbReference type="EMBL" id="FZQB01000008">
    <property type="protein sequence ID" value="SNT74634.1"/>
    <property type="molecule type" value="Genomic_DNA"/>
</dbReference>
<dbReference type="Pfam" id="PF13393">
    <property type="entry name" value="tRNA-synt_His"/>
    <property type="match status" value="2"/>
</dbReference>
<gene>
    <name evidence="3" type="ORF">SAMN05444959_10888</name>
</gene>
<evidence type="ECO:0000313" key="3">
    <source>
        <dbReference type="EMBL" id="SNT74634.1"/>
    </source>
</evidence>
<proteinExistence type="predicted"/>
<dbReference type="SUPFAM" id="SSF55681">
    <property type="entry name" value="Class II aaRS and biotin synthetases"/>
    <property type="match status" value="1"/>
</dbReference>
<dbReference type="PANTHER" id="PTHR43707">
    <property type="entry name" value="HISTIDYL-TRNA SYNTHETASE"/>
    <property type="match status" value="1"/>
</dbReference>
<sequence>MISKRDKRNLGQRALAVFRDAGAEEIVPDILLPAESLLDLYGEDIRARAYVTNDPIRGEMMLRPDFTVPVVQAHMANGAEPARYCYLGEVFRKQDMGDTRPSTARDNEYLQAGFELFSRDPDADAEVFGMFHDLLRPYDAQAVIGDMGLLMAAVRTLPVSQARRDALLHHIWRPARFARLLSRFSAPVAPREFPDSNAPWAGMRRQDEMETRIARLQADASTPPLPDIWAKRLRELFSLRGTLTEVTAKLERITQDWPEIAGSAKGVIARASALAARGIDPDTIRYDAEHGRNTMEYYDGFTFSFSAGREDWPPLASGGRYDALTRVLGKGREIPAVGGILRPGLLAELEQSQ</sequence>
<name>A0A239PWG0_9RHOB</name>
<keyword evidence="4" id="KW-1185">Reference proteome</keyword>
<dbReference type="AlphaFoldDB" id="A0A239PWG0"/>
<feature type="binding site" evidence="1">
    <location>
        <position position="92"/>
    </location>
    <ligand>
        <name>L-histidine</name>
        <dbReference type="ChEBI" id="CHEBI:57595"/>
    </ligand>
</feature>
<evidence type="ECO:0000259" key="2">
    <source>
        <dbReference type="Pfam" id="PF13393"/>
    </source>
</evidence>
<feature type="binding site" evidence="1">
    <location>
        <position position="111"/>
    </location>
    <ligand>
        <name>L-histidine</name>
        <dbReference type="ChEBI" id="CHEBI:57595"/>
    </ligand>
</feature>
<dbReference type="NCBIfam" id="NF008952">
    <property type="entry name" value="PRK12295.1-5"/>
    <property type="match status" value="1"/>
</dbReference>
<dbReference type="GO" id="GO:0006427">
    <property type="term" value="P:histidyl-tRNA aminoacylation"/>
    <property type="evidence" value="ECO:0007669"/>
    <property type="project" value="TreeGrafter"/>
</dbReference>
<accession>A0A239PWG0</accession>
<feature type="binding site" evidence="1">
    <location>
        <position position="115"/>
    </location>
    <ligand>
        <name>L-histidine</name>
        <dbReference type="ChEBI" id="CHEBI:57595"/>
    </ligand>
</feature>